<keyword evidence="2" id="KW-0378">Hydrolase</keyword>
<dbReference type="PANTHER" id="PTHR10655:SF17">
    <property type="entry name" value="LYSOPHOSPHOLIPASE-LIKE PROTEIN 1"/>
    <property type="match status" value="1"/>
</dbReference>
<dbReference type="InterPro" id="IPR003140">
    <property type="entry name" value="PLipase/COase/thioEstase"/>
</dbReference>
<dbReference type="GO" id="GO:0016787">
    <property type="term" value="F:hydrolase activity"/>
    <property type="evidence" value="ECO:0007669"/>
    <property type="project" value="UniProtKB-KW"/>
</dbReference>
<reference evidence="4" key="1">
    <citation type="submission" date="2018-05" db="EMBL/GenBank/DDBJ databases">
        <authorList>
            <person name="Lanie J.A."/>
            <person name="Ng W.-L."/>
            <person name="Kazmierczak K.M."/>
            <person name="Andrzejewski T.M."/>
            <person name="Davidsen T.M."/>
            <person name="Wayne K.J."/>
            <person name="Tettelin H."/>
            <person name="Glass J.I."/>
            <person name="Rusch D."/>
            <person name="Podicherti R."/>
            <person name="Tsui H.-C.T."/>
            <person name="Winkler M.E."/>
        </authorList>
    </citation>
    <scope>NUCLEOTIDE SEQUENCE</scope>
</reference>
<comment type="similarity">
    <text evidence="1">Belongs to the AB hydrolase superfamily. AB hydrolase 2 family.</text>
</comment>
<evidence type="ECO:0000259" key="3">
    <source>
        <dbReference type="Pfam" id="PF02230"/>
    </source>
</evidence>
<dbReference type="EMBL" id="UINC01015722">
    <property type="protein sequence ID" value="SVA65994.1"/>
    <property type="molecule type" value="Genomic_DNA"/>
</dbReference>
<dbReference type="PANTHER" id="PTHR10655">
    <property type="entry name" value="LYSOPHOSPHOLIPASE-RELATED"/>
    <property type="match status" value="1"/>
</dbReference>
<dbReference type="Gene3D" id="3.40.50.1820">
    <property type="entry name" value="alpha/beta hydrolase"/>
    <property type="match status" value="1"/>
</dbReference>
<evidence type="ECO:0000313" key="4">
    <source>
        <dbReference type="EMBL" id="SVA65994.1"/>
    </source>
</evidence>
<sequence length="202" mass="22564">MIQNTFSTSETPKRAIIAIHGWTGNVESMEPVARALNLPDTHWVIPQAPYKAGKGGYSWFGGNEETGWQYQASFDLLSMIIHNLNNEGFSANQIFMLSFSQGACLTMEFMIRQPFSLGGIIPIAGFIRYKKRVKQDATDASHKTPILLLHGEKDKVILPDQSKISLEIFKDAGYQVDLQILSAGHKIPLQAKSIIKDFILRV</sequence>
<dbReference type="SUPFAM" id="SSF53474">
    <property type="entry name" value="alpha/beta-Hydrolases"/>
    <property type="match status" value="1"/>
</dbReference>
<feature type="domain" description="Phospholipase/carboxylesterase/thioesterase" evidence="3">
    <location>
        <begin position="7"/>
        <end position="199"/>
    </location>
</feature>
<evidence type="ECO:0000256" key="1">
    <source>
        <dbReference type="ARBA" id="ARBA00006499"/>
    </source>
</evidence>
<dbReference type="Pfam" id="PF02230">
    <property type="entry name" value="Abhydrolase_2"/>
    <property type="match status" value="1"/>
</dbReference>
<dbReference type="InterPro" id="IPR029058">
    <property type="entry name" value="AB_hydrolase_fold"/>
</dbReference>
<accession>A0A381XMJ1</accession>
<protein>
    <recommendedName>
        <fullName evidence="3">Phospholipase/carboxylesterase/thioesterase domain-containing protein</fullName>
    </recommendedName>
</protein>
<organism evidence="4">
    <name type="scientific">marine metagenome</name>
    <dbReference type="NCBI Taxonomy" id="408172"/>
    <lineage>
        <taxon>unclassified sequences</taxon>
        <taxon>metagenomes</taxon>
        <taxon>ecological metagenomes</taxon>
    </lineage>
</organism>
<dbReference type="AlphaFoldDB" id="A0A381XMJ1"/>
<dbReference type="InterPro" id="IPR050565">
    <property type="entry name" value="LYPA1-2/EST-like"/>
</dbReference>
<proteinExistence type="inferred from homology"/>
<name>A0A381XMJ1_9ZZZZ</name>
<gene>
    <name evidence="4" type="ORF">METZ01_LOCUS118848</name>
</gene>
<evidence type="ECO:0000256" key="2">
    <source>
        <dbReference type="ARBA" id="ARBA00022801"/>
    </source>
</evidence>